<dbReference type="InterPro" id="IPR002781">
    <property type="entry name" value="TM_pro_TauE-like"/>
</dbReference>
<protein>
    <recommendedName>
        <fullName evidence="6">Probable membrane transporter protein</fullName>
    </recommendedName>
</protein>
<evidence type="ECO:0000256" key="4">
    <source>
        <dbReference type="ARBA" id="ARBA00022989"/>
    </source>
</evidence>
<dbReference type="Pfam" id="PF01925">
    <property type="entry name" value="TauE"/>
    <property type="match status" value="1"/>
</dbReference>
<dbReference type="PANTHER" id="PTHR43701">
    <property type="entry name" value="MEMBRANE TRANSPORTER PROTEIN MJ0441-RELATED"/>
    <property type="match status" value="1"/>
</dbReference>
<keyword evidence="5 6" id="KW-0472">Membrane</keyword>
<feature type="transmembrane region" description="Helical" evidence="6">
    <location>
        <begin position="74"/>
        <end position="93"/>
    </location>
</feature>
<dbReference type="OrthoDB" id="9780109at2"/>
<dbReference type="GO" id="GO:0005886">
    <property type="term" value="C:plasma membrane"/>
    <property type="evidence" value="ECO:0007669"/>
    <property type="project" value="UniProtKB-SubCell"/>
</dbReference>
<evidence type="ECO:0000256" key="3">
    <source>
        <dbReference type="ARBA" id="ARBA00022692"/>
    </source>
</evidence>
<feature type="transmembrane region" description="Helical" evidence="6">
    <location>
        <begin position="139"/>
        <end position="162"/>
    </location>
</feature>
<dbReference type="PANTHER" id="PTHR43701:SF2">
    <property type="entry name" value="MEMBRANE TRANSPORTER PROTEIN YJNA-RELATED"/>
    <property type="match status" value="1"/>
</dbReference>
<comment type="similarity">
    <text evidence="2 6">Belongs to the 4-toluene sulfonate uptake permease (TSUP) (TC 2.A.102) family.</text>
</comment>
<evidence type="ECO:0000256" key="5">
    <source>
        <dbReference type="ARBA" id="ARBA00023136"/>
    </source>
</evidence>
<dbReference type="AlphaFoldDB" id="A0A4R1Q8G2"/>
<reference evidence="7 8" key="1">
    <citation type="submission" date="2019-03" db="EMBL/GenBank/DDBJ databases">
        <title>Genomic Encyclopedia of Type Strains, Phase IV (KMG-IV): sequencing the most valuable type-strain genomes for metagenomic binning, comparative biology and taxonomic classification.</title>
        <authorList>
            <person name="Goeker M."/>
        </authorList>
    </citation>
    <scope>NUCLEOTIDE SEQUENCE [LARGE SCALE GENOMIC DNA]</scope>
    <source>
        <strain evidence="7 8">DSM 15969</strain>
    </source>
</reference>
<feature type="transmembrane region" description="Helical" evidence="6">
    <location>
        <begin position="7"/>
        <end position="38"/>
    </location>
</feature>
<accession>A0A4R1Q8G2</accession>
<keyword evidence="6" id="KW-1003">Cell membrane</keyword>
<comment type="subcellular location">
    <subcellularLocation>
        <location evidence="6">Cell membrane</location>
        <topology evidence="6">Multi-pass membrane protein</topology>
    </subcellularLocation>
    <subcellularLocation>
        <location evidence="1">Membrane</location>
        <topology evidence="1">Multi-pass membrane protein</topology>
    </subcellularLocation>
</comment>
<dbReference type="Proteomes" id="UP000295063">
    <property type="component" value="Unassembled WGS sequence"/>
</dbReference>
<feature type="transmembrane region" description="Helical" evidence="6">
    <location>
        <begin position="99"/>
        <end position="118"/>
    </location>
</feature>
<dbReference type="InterPro" id="IPR051598">
    <property type="entry name" value="TSUP/Inactive_protease-like"/>
</dbReference>
<gene>
    <name evidence="7" type="ORF">EV210_103125</name>
</gene>
<feature type="transmembrane region" description="Helical" evidence="6">
    <location>
        <begin position="44"/>
        <end position="65"/>
    </location>
</feature>
<evidence type="ECO:0000256" key="6">
    <source>
        <dbReference type="RuleBase" id="RU363041"/>
    </source>
</evidence>
<feature type="transmembrane region" description="Helical" evidence="6">
    <location>
        <begin position="233"/>
        <end position="251"/>
    </location>
</feature>
<proteinExistence type="inferred from homology"/>
<feature type="transmembrane region" description="Helical" evidence="6">
    <location>
        <begin position="168"/>
        <end position="195"/>
    </location>
</feature>
<feature type="transmembrane region" description="Helical" evidence="6">
    <location>
        <begin position="202"/>
        <end position="221"/>
    </location>
</feature>
<evidence type="ECO:0000256" key="2">
    <source>
        <dbReference type="ARBA" id="ARBA00009142"/>
    </source>
</evidence>
<keyword evidence="8" id="KW-1185">Reference proteome</keyword>
<keyword evidence="4 6" id="KW-1133">Transmembrane helix</keyword>
<organism evidence="7 8">
    <name type="scientific">Anaerospora hongkongensis</name>
    <dbReference type="NCBI Taxonomy" id="244830"/>
    <lineage>
        <taxon>Bacteria</taxon>
        <taxon>Bacillati</taxon>
        <taxon>Bacillota</taxon>
        <taxon>Negativicutes</taxon>
        <taxon>Selenomonadales</taxon>
        <taxon>Sporomusaceae</taxon>
        <taxon>Anaerospora</taxon>
    </lineage>
</organism>
<comment type="caution">
    <text evidence="7">The sequence shown here is derived from an EMBL/GenBank/DDBJ whole genome shotgun (WGS) entry which is preliminary data.</text>
</comment>
<keyword evidence="3 6" id="KW-0812">Transmembrane</keyword>
<sequence>MITSSLLFLAMGFTVGAFGTLIGVGGGVIFVPLFLLAFHWTPQYAVGTSLTIVFLNALSGSIAYIRQKKVYYDAVIRFSLATIPGALAGGYLAEYFTGTSFRIAFGLLLVGLAIIMFLRSSPKQDAAEFDKDTFTYNRTGGVLLSVAIGFISSVFGIGGGVIHVPAMVYFLGFPTHIATATSHCVLAISSFFGVISHYLAQNILVGPALFIGFGAIIGAQFGARLSVKVKSRSILMLLALALFGLGLRLILVEI</sequence>
<evidence type="ECO:0000256" key="1">
    <source>
        <dbReference type="ARBA" id="ARBA00004141"/>
    </source>
</evidence>
<evidence type="ECO:0000313" key="8">
    <source>
        <dbReference type="Proteomes" id="UP000295063"/>
    </source>
</evidence>
<dbReference type="RefSeq" id="WP_132076737.1">
    <property type="nucleotide sequence ID" value="NZ_DAIMLW010000016.1"/>
</dbReference>
<dbReference type="EMBL" id="SLUI01000003">
    <property type="protein sequence ID" value="TCL38651.1"/>
    <property type="molecule type" value="Genomic_DNA"/>
</dbReference>
<name>A0A4R1Q8G2_9FIRM</name>
<evidence type="ECO:0000313" key="7">
    <source>
        <dbReference type="EMBL" id="TCL38651.1"/>
    </source>
</evidence>